<keyword evidence="5 8" id="KW-1133">Transmembrane helix</keyword>
<evidence type="ECO:0000313" key="11">
    <source>
        <dbReference type="Proteomes" id="UP000247634"/>
    </source>
</evidence>
<dbReference type="KEGG" id="sact:DMT42_29355"/>
<dbReference type="Pfam" id="PF18967">
    <property type="entry name" value="PycTM"/>
    <property type="match status" value="1"/>
</dbReference>
<evidence type="ECO:0000256" key="7">
    <source>
        <dbReference type="ARBA" id="ARBA00023136"/>
    </source>
</evidence>
<organism evidence="10 11">
    <name type="scientific">Streptomyces actuosus</name>
    <dbReference type="NCBI Taxonomy" id="1885"/>
    <lineage>
        <taxon>Bacteria</taxon>
        <taxon>Bacillati</taxon>
        <taxon>Actinomycetota</taxon>
        <taxon>Actinomycetes</taxon>
        <taxon>Kitasatosporales</taxon>
        <taxon>Streptomycetaceae</taxon>
        <taxon>Streptomyces</taxon>
    </lineage>
</organism>
<evidence type="ECO:0000256" key="3">
    <source>
        <dbReference type="ARBA" id="ARBA00022692"/>
    </source>
</evidence>
<keyword evidence="11" id="KW-1185">Reference proteome</keyword>
<accession>A0A2U9P8W4</accession>
<protein>
    <recommendedName>
        <fullName evidence="9">Pycsar effector protein domain-containing protein</fullName>
    </recommendedName>
</protein>
<keyword evidence="4" id="KW-0547">Nucleotide-binding</keyword>
<keyword evidence="3 8" id="KW-0812">Transmembrane</keyword>
<keyword evidence="7 8" id="KW-0472">Membrane</keyword>
<evidence type="ECO:0000256" key="8">
    <source>
        <dbReference type="SAM" id="Phobius"/>
    </source>
</evidence>
<gene>
    <name evidence="10" type="ORF">DMT42_29355</name>
</gene>
<dbReference type="EMBL" id="CP029788">
    <property type="protein sequence ID" value="AWT45992.1"/>
    <property type="molecule type" value="Genomic_DNA"/>
</dbReference>
<evidence type="ECO:0000259" key="9">
    <source>
        <dbReference type="Pfam" id="PF18967"/>
    </source>
</evidence>
<keyword evidence="2" id="KW-1003">Cell membrane</keyword>
<evidence type="ECO:0000256" key="1">
    <source>
        <dbReference type="ARBA" id="ARBA00004236"/>
    </source>
</evidence>
<dbReference type="OrthoDB" id="4269758at2"/>
<proteinExistence type="predicted"/>
<dbReference type="GO" id="GO:0005886">
    <property type="term" value="C:plasma membrane"/>
    <property type="evidence" value="ECO:0007669"/>
    <property type="project" value="UniProtKB-SubCell"/>
</dbReference>
<feature type="transmembrane region" description="Helical" evidence="8">
    <location>
        <begin position="151"/>
        <end position="172"/>
    </location>
</feature>
<evidence type="ECO:0000256" key="4">
    <source>
        <dbReference type="ARBA" id="ARBA00022741"/>
    </source>
</evidence>
<keyword evidence="6" id="KW-0051">Antiviral defense</keyword>
<comment type="subcellular location">
    <subcellularLocation>
        <location evidence="1">Cell membrane</location>
    </subcellularLocation>
</comment>
<dbReference type="Proteomes" id="UP000247634">
    <property type="component" value="Chromosome"/>
</dbReference>
<dbReference type="GO" id="GO:0051607">
    <property type="term" value="P:defense response to virus"/>
    <property type="evidence" value="ECO:0007669"/>
    <property type="project" value="UniProtKB-KW"/>
</dbReference>
<evidence type="ECO:0000256" key="2">
    <source>
        <dbReference type="ARBA" id="ARBA00022475"/>
    </source>
</evidence>
<dbReference type="GO" id="GO:0000166">
    <property type="term" value="F:nucleotide binding"/>
    <property type="evidence" value="ECO:0007669"/>
    <property type="project" value="UniProtKB-KW"/>
</dbReference>
<feature type="domain" description="Pycsar effector protein" evidence="9">
    <location>
        <begin position="19"/>
        <end position="171"/>
    </location>
</feature>
<dbReference type="AlphaFoldDB" id="A0A2U9P8W4"/>
<dbReference type="InterPro" id="IPR043760">
    <property type="entry name" value="PycTM_dom"/>
</dbReference>
<dbReference type="RefSeq" id="WP_110631819.1">
    <property type="nucleotide sequence ID" value="NZ_CP029788.1"/>
</dbReference>
<evidence type="ECO:0000256" key="5">
    <source>
        <dbReference type="ARBA" id="ARBA00022989"/>
    </source>
</evidence>
<evidence type="ECO:0000256" key="6">
    <source>
        <dbReference type="ARBA" id="ARBA00023118"/>
    </source>
</evidence>
<sequence length="173" mass="17785">MTAAPGAPTAAVAEARYVAERLLATVREDTGRADVKASVLLSVTLGVPPLVAGVGQRPPDRPSVLWLVLVVAGLLMWLAGSVSLVRAVLPHGGTERVGPGITFFADVVAVHAATGSGGVAEAVGRAGEDVTAWLLTQAVDHSHILVRKYRCIRWGAIWLVPGALSATAGLMLG</sequence>
<name>A0A2U9P8W4_STRAS</name>
<evidence type="ECO:0000313" key="10">
    <source>
        <dbReference type="EMBL" id="AWT45992.1"/>
    </source>
</evidence>
<reference evidence="10 11" key="1">
    <citation type="submission" date="2018-06" db="EMBL/GenBank/DDBJ databases">
        <title>The complete genome sequence of a nosiheptide producer Streptomyces actuosus ATCC 25421: deducing the ability of producing a new class III lantibiotics.</title>
        <authorList>
            <person name="Liu W."/>
            <person name="Sun F."/>
            <person name="Hu Y."/>
        </authorList>
    </citation>
    <scope>NUCLEOTIDE SEQUENCE [LARGE SCALE GENOMIC DNA]</scope>
    <source>
        <strain evidence="10 11">ATCC 25421</strain>
    </source>
</reference>
<feature type="transmembrane region" description="Helical" evidence="8">
    <location>
        <begin position="64"/>
        <end position="89"/>
    </location>
</feature>